<dbReference type="EMBL" id="JAUHHV010000005">
    <property type="protein sequence ID" value="KAK1422960.1"/>
    <property type="molecule type" value="Genomic_DNA"/>
</dbReference>
<evidence type="ECO:0000313" key="1">
    <source>
        <dbReference type="EMBL" id="KAK1422960.1"/>
    </source>
</evidence>
<proteinExistence type="predicted"/>
<evidence type="ECO:0000313" key="2">
    <source>
        <dbReference type="Proteomes" id="UP001229421"/>
    </source>
</evidence>
<reference evidence="1" key="1">
    <citation type="journal article" date="2023" name="bioRxiv">
        <title>Improved chromosome-level genome assembly for marigold (Tagetes erecta).</title>
        <authorList>
            <person name="Jiang F."/>
            <person name="Yuan L."/>
            <person name="Wang S."/>
            <person name="Wang H."/>
            <person name="Xu D."/>
            <person name="Wang A."/>
            <person name="Fan W."/>
        </authorList>
    </citation>
    <scope>NUCLEOTIDE SEQUENCE</scope>
    <source>
        <strain evidence="1">WSJ</strain>
        <tissue evidence="1">Leaf</tissue>
    </source>
</reference>
<organism evidence="1 2">
    <name type="scientific">Tagetes erecta</name>
    <name type="common">African marigold</name>
    <dbReference type="NCBI Taxonomy" id="13708"/>
    <lineage>
        <taxon>Eukaryota</taxon>
        <taxon>Viridiplantae</taxon>
        <taxon>Streptophyta</taxon>
        <taxon>Embryophyta</taxon>
        <taxon>Tracheophyta</taxon>
        <taxon>Spermatophyta</taxon>
        <taxon>Magnoliopsida</taxon>
        <taxon>eudicotyledons</taxon>
        <taxon>Gunneridae</taxon>
        <taxon>Pentapetalae</taxon>
        <taxon>asterids</taxon>
        <taxon>campanulids</taxon>
        <taxon>Asterales</taxon>
        <taxon>Asteraceae</taxon>
        <taxon>Asteroideae</taxon>
        <taxon>Heliantheae alliance</taxon>
        <taxon>Tageteae</taxon>
        <taxon>Tagetes</taxon>
    </lineage>
</organism>
<name>A0AAD8KHF4_TARER</name>
<sequence>MVELIVEGLPNFTSIYPDNHNRSEIQPLLNQKLLMPQLEKLHISRMEKLKQIWMMGVRGDDGMEGDQPSTGTPPPWMVGVMGKRKGGWVTDSVMKILVEWGPLL</sequence>
<gene>
    <name evidence="1" type="ORF">QVD17_18252</name>
</gene>
<dbReference type="Proteomes" id="UP001229421">
    <property type="component" value="Unassembled WGS sequence"/>
</dbReference>
<keyword evidence="2" id="KW-1185">Reference proteome</keyword>
<accession>A0AAD8KHF4</accession>
<protein>
    <submittedName>
        <fullName evidence="1">Uncharacterized protein</fullName>
    </submittedName>
</protein>
<dbReference type="AlphaFoldDB" id="A0AAD8KHF4"/>
<comment type="caution">
    <text evidence="1">The sequence shown here is derived from an EMBL/GenBank/DDBJ whole genome shotgun (WGS) entry which is preliminary data.</text>
</comment>